<feature type="domain" description="HTH marR-type" evidence="4">
    <location>
        <begin position="7"/>
        <end position="139"/>
    </location>
</feature>
<dbReference type="PROSITE" id="PS50995">
    <property type="entry name" value="HTH_MARR_2"/>
    <property type="match status" value="1"/>
</dbReference>
<dbReference type="GO" id="GO:0003677">
    <property type="term" value="F:DNA binding"/>
    <property type="evidence" value="ECO:0007669"/>
    <property type="project" value="UniProtKB-KW"/>
</dbReference>
<dbReference type="PANTHER" id="PTHR33164">
    <property type="entry name" value="TRANSCRIPTIONAL REGULATOR, MARR FAMILY"/>
    <property type="match status" value="1"/>
</dbReference>
<dbReference type="GO" id="GO:0006950">
    <property type="term" value="P:response to stress"/>
    <property type="evidence" value="ECO:0007669"/>
    <property type="project" value="TreeGrafter"/>
</dbReference>
<evidence type="ECO:0000313" key="5">
    <source>
        <dbReference type="EMBL" id="MTE01478.1"/>
    </source>
</evidence>
<organism evidence="5 6">
    <name type="scientific">Paracoccus lichenicola</name>
    <dbReference type="NCBI Taxonomy" id="2665644"/>
    <lineage>
        <taxon>Bacteria</taxon>
        <taxon>Pseudomonadati</taxon>
        <taxon>Pseudomonadota</taxon>
        <taxon>Alphaproteobacteria</taxon>
        <taxon>Rhodobacterales</taxon>
        <taxon>Paracoccaceae</taxon>
        <taxon>Paracoccus</taxon>
    </lineage>
</organism>
<evidence type="ECO:0000256" key="2">
    <source>
        <dbReference type="ARBA" id="ARBA00023125"/>
    </source>
</evidence>
<dbReference type="GO" id="GO:0003700">
    <property type="term" value="F:DNA-binding transcription factor activity"/>
    <property type="evidence" value="ECO:0007669"/>
    <property type="project" value="InterPro"/>
</dbReference>
<comment type="caution">
    <text evidence="5">The sequence shown here is derived from an EMBL/GenBank/DDBJ whole genome shotgun (WGS) entry which is preliminary data.</text>
</comment>
<dbReference type="Proteomes" id="UP000481417">
    <property type="component" value="Unassembled WGS sequence"/>
</dbReference>
<dbReference type="Pfam" id="PF01047">
    <property type="entry name" value="MarR"/>
    <property type="match status" value="1"/>
</dbReference>
<reference evidence="5 6" key="1">
    <citation type="submission" date="2019-11" db="EMBL/GenBank/DDBJ databases">
        <authorList>
            <person name="Lang L."/>
        </authorList>
    </citation>
    <scope>NUCLEOTIDE SEQUENCE [LARGE SCALE GENOMIC DNA]</scope>
    <source>
        <strain evidence="5 6">YIM 132242</strain>
    </source>
</reference>
<dbReference type="SUPFAM" id="SSF46785">
    <property type="entry name" value="Winged helix' DNA-binding domain"/>
    <property type="match status" value="1"/>
</dbReference>
<keyword evidence="2" id="KW-0238">DNA-binding</keyword>
<gene>
    <name evidence="5" type="ORF">GIY56_14410</name>
</gene>
<dbReference type="PRINTS" id="PR00598">
    <property type="entry name" value="HTHMARR"/>
</dbReference>
<name>A0A6L6HVZ1_9RHOB</name>
<dbReference type="PANTHER" id="PTHR33164:SF64">
    <property type="entry name" value="TRANSCRIPTIONAL REGULATOR SLYA"/>
    <property type="match status" value="1"/>
</dbReference>
<dbReference type="InterPro" id="IPR000835">
    <property type="entry name" value="HTH_MarR-typ"/>
</dbReference>
<protein>
    <submittedName>
        <fullName evidence="5">MarR family transcriptional regulator</fullName>
    </submittedName>
</protein>
<dbReference type="InterPro" id="IPR036390">
    <property type="entry name" value="WH_DNA-bd_sf"/>
</dbReference>
<sequence>MTNADLSQQLSYLIARVNRMVEDDLTRRLQPDGFSIDQFRILKVLDHERPLAMGELAARVLVEPATLTKIIDRMVSEGLVVRLPDPADRRRVLVSLGPAGERSARDLLKIGRDHEERIAQGLPKRDLQRIRQILSDLSLD</sequence>
<keyword evidence="3" id="KW-0804">Transcription</keyword>
<evidence type="ECO:0000313" key="6">
    <source>
        <dbReference type="Proteomes" id="UP000481417"/>
    </source>
</evidence>
<evidence type="ECO:0000256" key="3">
    <source>
        <dbReference type="ARBA" id="ARBA00023163"/>
    </source>
</evidence>
<dbReference type="InterPro" id="IPR039422">
    <property type="entry name" value="MarR/SlyA-like"/>
</dbReference>
<accession>A0A6L6HVZ1</accession>
<evidence type="ECO:0000259" key="4">
    <source>
        <dbReference type="PROSITE" id="PS50995"/>
    </source>
</evidence>
<dbReference type="Gene3D" id="1.10.10.10">
    <property type="entry name" value="Winged helix-like DNA-binding domain superfamily/Winged helix DNA-binding domain"/>
    <property type="match status" value="1"/>
</dbReference>
<dbReference type="AlphaFoldDB" id="A0A6L6HVZ1"/>
<keyword evidence="6" id="KW-1185">Reference proteome</keyword>
<keyword evidence="1" id="KW-0805">Transcription regulation</keyword>
<dbReference type="SMART" id="SM00347">
    <property type="entry name" value="HTH_MARR"/>
    <property type="match status" value="1"/>
</dbReference>
<dbReference type="EMBL" id="WMBT01000010">
    <property type="protein sequence ID" value="MTE01478.1"/>
    <property type="molecule type" value="Genomic_DNA"/>
</dbReference>
<proteinExistence type="predicted"/>
<dbReference type="RefSeq" id="WP_154765556.1">
    <property type="nucleotide sequence ID" value="NZ_WMBT01000010.1"/>
</dbReference>
<dbReference type="InterPro" id="IPR036388">
    <property type="entry name" value="WH-like_DNA-bd_sf"/>
</dbReference>
<evidence type="ECO:0000256" key="1">
    <source>
        <dbReference type="ARBA" id="ARBA00023015"/>
    </source>
</evidence>